<evidence type="ECO:0000313" key="2">
    <source>
        <dbReference type="Proteomes" id="UP001286456"/>
    </source>
</evidence>
<dbReference type="Proteomes" id="UP001286456">
    <property type="component" value="Unassembled WGS sequence"/>
</dbReference>
<sequence>MHLLETLLIATTINWLYSAFPGFPRVLRGQFRPRPRPSRPHPSAQCTYQVFLPRHIIVVILDIQPVKLGVSDWQSIPVALPRSTACAHSRLFMITPQTPLSLYPALTGTSSHSQREIDRQSPHALGRL</sequence>
<reference evidence="1" key="1">
    <citation type="journal article" date="2023" name="Mol. Phylogenet. Evol.">
        <title>Genome-scale phylogeny and comparative genomics of the fungal order Sordariales.</title>
        <authorList>
            <person name="Hensen N."/>
            <person name="Bonometti L."/>
            <person name="Westerberg I."/>
            <person name="Brannstrom I.O."/>
            <person name="Guillou S."/>
            <person name="Cros-Aarteil S."/>
            <person name="Calhoun S."/>
            <person name="Haridas S."/>
            <person name="Kuo A."/>
            <person name="Mondo S."/>
            <person name="Pangilinan J."/>
            <person name="Riley R."/>
            <person name="LaButti K."/>
            <person name="Andreopoulos B."/>
            <person name="Lipzen A."/>
            <person name="Chen C."/>
            <person name="Yan M."/>
            <person name="Daum C."/>
            <person name="Ng V."/>
            <person name="Clum A."/>
            <person name="Steindorff A."/>
            <person name="Ohm R.A."/>
            <person name="Martin F."/>
            <person name="Silar P."/>
            <person name="Natvig D.O."/>
            <person name="Lalanne C."/>
            <person name="Gautier V."/>
            <person name="Ament-Velasquez S.L."/>
            <person name="Kruys A."/>
            <person name="Hutchinson M.I."/>
            <person name="Powell A.J."/>
            <person name="Barry K."/>
            <person name="Miller A.N."/>
            <person name="Grigoriev I.V."/>
            <person name="Debuchy R."/>
            <person name="Gladieux P."/>
            <person name="Hiltunen Thoren M."/>
            <person name="Johannesson H."/>
        </authorList>
    </citation>
    <scope>NUCLEOTIDE SEQUENCE</scope>
    <source>
        <strain evidence="1">SMH4131-1</strain>
    </source>
</reference>
<comment type="caution">
    <text evidence="1">The sequence shown here is derived from an EMBL/GenBank/DDBJ whole genome shotgun (WGS) entry which is preliminary data.</text>
</comment>
<dbReference type="EMBL" id="JAUEPO010000003">
    <property type="protein sequence ID" value="KAK3328247.1"/>
    <property type="molecule type" value="Genomic_DNA"/>
</dbReference>
<gene>
    <name evidence="1" type="ORF">B0T19DRAFT_424006</name>
</gene>
<reference evidence="1" key="2">
    <citation type="submission" date="2023-06" db="EMBL/GenBank/DDBJ databases">
        <authorList>
            <consortium name="Lawrence Berkeley National Laboratory"/>
            <person name="Haridas S."/>
            <person name="Hensen N."/>
            <person name="Bonometti L."/>
            <person name="Westerberg I."/>
            <person name="Brannstrom I.O."/>
            <person name="Guillou S."/>
            <person name="Cros-Aarteil S."/>
            <person name="Calhoun S."/>
            <person name="Kuo A."/>
            <person name="Mondo S."/>
            <person name="Pangilinan J."/>
            <person name="Riley R."/>
            <person name="Labutti K."/>
            <person name="Andreopoulos B."/>
            <person name="Lipzen A."/>
            <person name="Chen C."/>
            <person name="Yanf M."/>
            <person name="Daum C."/>
            <person name="Ng V."/>
            <person name="Clum A."/>
            <person name="Steindorff A."/>
            <person name="Ohm R."/>
            <person name="Martin F."/>
            <person name="Silar P."/>
            <person name="Natvig D."/>
            <person name="Lalanne C."/>
            <person name="Gautier V."/>
            <person name="Ament-Velasquez S.L."/>
            <person name="Kruys A."/>
            <person name="Hutchinson M.I."/>
            <person name="Powell A.J."/>
            <person name="Barry K."/>
            <person name="Miller A.N."/>
            <person name="Grigoriev I.V."/>
            <person name="Debuchy R."/>
            <person name="Gladieux P."/>
            <person name="Thoren M.H."/>
            <person name="Johannesson H."/>
        </authorList>
    </citation>
    <scope>NUCLEOTIDE SEQUENCE</scope>
    <source>
        <strain evidence="1">SMH4131-1</strain>
    </source>
</reference>
<organism evidence="1 2">
    <name type="scientific">Cercophora scortea</name>
    <dbReference type="NCBI Taxonomy" id="314031"/>
    <lineage>
        <taxon>Eukaryota</taxon>
        <taxon>Fungi</taxon>
        <taxon>Dikarya</taxon>
        <taxon>Ascomycota</taxon>
        <taxon>Pezizomycotina</taxon>
        <taxon>Sordariomycetes</taxon>
        <taxon>Sordariomycetidae</taxon>
        <taxon>Sordariales</taxon>
        <taxon>Lasiosphaeriaceae</taxon>
        <taxon>Cercophora</taxon>
    </lineage>
</organism>
<protein>
    <submittedName>
        <fullName evidence="1">Uncharacterized protein</fullName>
    </submittedName>
</protein>
<evidence type="ECO:0000313" key="1">
    <source>
        <dbReference type="EMBL" id="KAK3328247.1"/>
    </source>
</evidence>
<dbReference type="AlphaFoldDB" id="A0AAE0MDB8"/>
<keyword evidence="2" id="KW-1185">Reference proteome</keyword>
<name>A0AAE0MDB8_9PEZI</name>
<accession>A0AAE0MDB8</accession>
<proteinExistence type="predicted"/>